<organism evidence="3">
    <name type="scientific">marine metagenome</name>
    <dbReference type="NCBI Taxonomy" id="408172"/>
    <lineage>
        <taxon>unclassified sequences</taxon>
        <taxon>metagenomes</taxon>
        <taxon>ecological metagenomes</taxon>
    </lineage>
</organism>
<dbReference type="Gene3D" id="3.90.1150.10">
    <property type="entry name" value="Aspartate Aminotransferase, domain 1"/>
    <property type="match status" value="1"/>
</dbReference>
<dbReference type="InterPro" id="IPR000192">
    <property type="entry name" value="Aminotrans_V_dom"/>
</dbReference>
<keyword evidence="1" id="KW-0663">Pyridoxal phosphate</keyword>
<evidence type="ECO:0000313" key="3">
    <source>
        <dbReference type="EMBL" id="SVA69087.1"/>
    </source>
</evidence>
<evidence type="ECO:0000256" key="1">
    <source>
        <dbReference type="ARBA" id="ARBA00022898"/>
    </source>
</evidence>
<feature type="domain" description="Aminotransferase class V" evidence="2">
    <location>
        <begin position="68"/>
        <end position="225"/>
    </location>
</feature>
<dbReference type="Pfam" id="PF00266">
    <property type="entry name" value="Aminotran_5"/>
    <property type="match status" value="1"/>
</dbReference>
<reference evidence="3" key="1">
    <citation type="submission" date="2018-05" db="EMBL/GenBank/DDBJ databases">
        <authorList>
            <person name="Lanie J.A."/>
            <person name="Ng W.-L."/>
            <person name="Kazmierczak K.M."/>
            <person name="Andrzejewski T.M."/>
            <person name="Davidsen T.M."/>
            <person name="Wayne K.J."/>
            <person name="Tettelin H."/>
            <person name="Glass J.I."/>
            <person name="Rusch D."/>
            <person name="Podicherti R."/>
            <person name="Tsui H.-C.T."/>
            <person name="Winkler M.E."/>
        </authorList>
    </citation>
    <scope>NUCLEOTIDE SEQUENCE</scope>
</reference>
<protein>
    <recommendedName>
        <fullName evidence="2">Aminotransferase class V domain-containing protein</fullName>
    </recommendedName>
</protein>
<proteinExistence type="predicted"/>
<dbReference type="Gene3D" id="3.40.640.10">
    <property type="entry name" value="Type I PLP-dependent aspartate aminotransferase-like (Major domain)"/>
    <property type="match status" value="1"/>
</dbReference>
<dbReference type="PANTHER" id="PTHR43092:SF2">
    <property type="entry name" value="HERCYNYLCYSTEINE SULFOXIDE LYASE"/>
    <property type="match status" value="1"/>
</dbReference>
<dbReference type="PROSITE" id="PS51257">
    <property type="entry name" value="PROKAR_LIPOPROTEIN"/>
    <property type="match status" value="1"/>
</dbReference>
<dbReference type="EMBL" id="UINC01016622">
    <property type="protein sequence ID" value="SVA69087.1"/>
    <property type="molecule type" value="Genomic_DNA"/>
</dbReference>
<dbReference type="InterPro" id="IPR015424">
    <property type="entry name" value="PyrdxlP-dep_Trfase"/>
</dbReference>
<gene>
    <name evidence="3" type="ORF">METZ01_LOCUS121941</name>
</gene>
<dbReference type="InterPro" id="IPR015421">
    <property type="entry name" value="PyrdxlP-dep_Trfase_major"/>
</dbReference>
<dbReference type="SUPFAM" id="SSF53383">
    <property type="entry name" value="PLP-dependent transferases"/>
    <property type="match status" value="1"/>
</dbReference>
<sequence>MSLLPSRSELSKHWILDPNITFLNHGSFGACPKLILDEQTKLRISLESDPVTFMESTARELWAESLVRLSKFINADSEGMTFVTNATSGVNTVLKSLDLKPNDEIIVLDHSYQACWNAVDSITKKTGAKTVVATIPFPIDSNEQIIEEILQKVTEKTRLALVDTVTSPTGLRLPFEELVSELQSRNVDVLLDAAHGPGIVPLDIKKLNPAYVTGNTHKWLCTPKGSAFL</sequence>
<feature type="non-terminal residue" evidence="3">
    <location>
        <position position="229"/>
    </location>
</feature>
<dbReference type="AlphaFoldDB" id="A0A381XY40"/>
<accession>A0A381XY40</accession>
<evidence type="ECO:0000259" key="2">
    <source>
        <dbReference type="Pfam" id="PF00266"/>
    </source>
</evidence>
<dbReference type="InterPro" id="IPR015422">
    <property type="entry name" value="PyrdxlP-dep_Trfase_small"/>
</dbReference>
<name>A0A381XY40_9ZZZZ</name>
<dbReference type="PANTHER" id="PTHR43092">
    <property type="entry name" value="L-CYSTEINE DESULFHYDRASE"/>
    <property type="match status" value="1"/>
</dbReference>